<dbReference type="PROSITE" id="PS00028">
    <property type="entry name" value="ZINC_FINGER_C2H2_1"/>
    <property type="match status" value="14"/>
</dbReference>
<accession>A0AA97J5E8</accession>
<comment type="similarity">
    <text evidence="3">Belongs to the krueppel C2H2-type zinc-finger protein family.</text>
</comment>
<dbReference type="FunFam" id="3.30.160.60:FF:001430">
    <property type="entry name" value="Uncharacterized protein"/>
    <property type="match status" value="1"/>
</dbReference>
<feature type="region of interest" description="Disordered" evidence="13">
    <location>
        <begin position="319"/>
        <end position="393"/>
    </location>
</feature>
<feature type="domain" description="KRAB" evidence="16">
    <location>
        <begin position="274"/>
        <end position="346"/>
    </location>
</feature>
<evidence type="ECO:0000256" key="3">
    <source>
        <dbReference type="ARBA" id="ARBA00006991"/>
    </source>
</evidence>
<evidence type="ECO:0000259" key="15">
    <source>
        <dbReference type="PROSITE" id="PS50804"/>
    </source>
</evidence>
<dbReference type="SMART" id="SM00355">
    <property type="entry name" value="ZnF_C2H2"/>
    <property type="match status" value="14"/>
</dbReference>
<comment type="function">
    <text evidence="1">May be involved in transcriptional regulation.</text>
</comment>
<dbReference type="GO" id="GO:0005634">
    <property type="term" value="C:nucleus"/>
    <property type="evidence" value="ECO:0007669"/>
    <property type="project" value="UniProtKB-SubCell"/>
</dbReference>
<dbReference type="SMART" id="SM00349">
    <property type="entry name" value="KRAB"/>
    <property type="match status" value="1"/>
</dbReference>
<keyword evidence="11" id="KW-0539">Nucleus</keyword>
<reference evidence="18" key="1">
    <citation type="submission" date="2025-08" db="UniProtKB">
        <authorList>
            <consortium name="RefSeq"/>
        </authorList>
    </citation>
    <scope>IDENTIFICATION</scope>
    <source>
        <tissue evidence="18">Blood</tissue>
    </source>
</reference>
<evidence type="ECO:0000313" key="17">
    <source>
        <dbReference type="Proteomes" id="UP001190640"/>
    </source>
</evidence>
<feature type="domain" description="C2H2-type" evidence="14">
    <location>
        <begin position="589"/>
        <end position="616"/>
    </location>
</feature>
<evidence type="ECO:0000256" key="8">
    <source>
        <dbReference type="ARBA" id="ARBA00023015"/>
    </source>
</evidence>
<feature type="domain" description="C2H2-type" evidence="14">
    <location>
        <begin position="645"/>
        <end position="672"/>
    </location>
</feature>
<dbReference type="InterPro" id="IPR038269">
    <property type="entry name" value="SCAN_sf"/>
</dbReference>
<dbReference type="FunFam" id="3.30.160.60:FF:000520">
    <property type="entry name" value="zinc finger protein 629 isoform X2"/>
    <property type="match status" value="1"/>
</dbReference>
<sequence>MLGGLGESREAPVGSWKHLVLPLLALAALELATRKKTPQLEVSQQLKISSHPPPFLPWEQKRLPQQMALGSIQTMGEQGPEAGLGAGKDLGARGLWGKTRLKILLGDDALGWDVQCRRFRQFCYQEAEGPRDACSRLHALCHQWLKPERHSKKEMLDLVVLEQFLAILPPEMESWVRECGPESSSQAVALAEGFLLSQAERQKEQLHGLLRNSFKDPSKTCQEPQLRGIKHEYPTPGTSSGFGRISPALSTSSPYCGGTEAAARQPAQTEDGPVSFEEVDVDFTKEEWELLDPGQRALAMEVMLENFGNVASLGELLTPKPDPLSCQEEDEEKMLTQSSTERQREAGCDSEERKNEGETYGMLVGTDGIPKMEENSKNQEISKTQEGVQKEKQRNTSEASLYWHFRIISFQQEKHCTGRRNVCSVCGKNFSTPSNLKRHQGIHTREKLHTCLDCGKSFSDKGNFLLHQKVHTGENPYKCLVCGKSFKVKSALTSHLRTHTGEKPYQCVECGKSFTMSSSLTTHRRQHTGEKPYQCSDCGKCFCAKSSLNGHQRIHTGVKPYTCLECGKSFRLKNLLLKHQRVHTGEKPYKCLVCGTSFKESSSLTSHERMHTGEKPYQCSDCGKNFYGISNLKKHERIHTDVKPYSCLECGKSFIWNKLLIKHQRVHTREKPFTCSLCGKSFKASSYLNLHQRLHTGEKPYKCMECGKGFHLRTNLTSHQIIHTGEKPYKCSDCGKSFSHRGTLTYHQRIHSGEKPYKCSVCGKGFAVSSSLNSHLRTHTGEKPYKCSECGKRYRWSTGLLTHKCTHMRGYHGNVQVVETDSVDGELFVLNKEPTEEKNDTHFWRVESVSGGVQP</sequence>
<dbReference type="FunFam" id="3.30.160.60:FF:001188">
    <property type="entry name" value="zinc finger protein 629 isoform X2"/>
    <property type="match status" value="1"/>
</dbReference>
<feature type="domain" description="C2H2-type" evidence="14">
    <location>
        <begin position="701"/>
        <end position="728"/>
    </location>
</feature>
<dbReference type="FunFam" id="3.30.160.60:FF:001270">
    <property type="entry name" value="zinc finger protein 583 isoform X1"/>
    <property type="match status" value="1"/>
</dbReference>
<dbReference type="AlphaFoldDB" id="A0AA97J5E8"/>
<dbReference type="Proteomes" id="UP001190640">
    <property type="component" value="Chromosome 4"/>
</dbReference>
<dbReference type="KEGG" id="emc:129327052"/>
<evidence type="ECO:0000256" key="4">
    <source>
        <dbReference type="ARBA" id="ARBA00022723"/>
    </source>
</evidence>
<feature type="domain" description="C2H2-type" evidence="14">
    <location>
        <begin position="505"/>
        <end position="532"/>
    </location>
</feature>
<dbReference type="InterPro" id="IPR036051">
    <property type="entry name" value="KRAB_dom_sf"/>
</dbReference>
<keyword evidence="5" id="KW-0677">Repeat</keyword>
<dbReference type="FunFam" id="3.30.160.60:FF:000358">
    <property type="entry name" value="zinc finger protein 24"/>
    <property type="match status" value="1"/>
</dbReference>
<organism evidence="17 18">
    <name type="scientific">Eublepharis macularius</name>
    <name type="common">Leopard gecko</name>
    <name type="synonym">Cyrtodactylus macularius</name>
    <dbReference type="NCBI Taxonomy" id="481883"/>
    <lineage>
        <taxon>Eukaryota</taxon>
        <taxon>Metazoa</taxon>
        <taxon>Chordata</taxon>
        <taxon>Craniata</taxon>
        <taxon>Vertebrata</taxon>
        <taxon>Euteleostomi</taxon>
        <taxon>Lepidosauria</taxon>
        <taxon>Squamata</taxon>
        <taxon>Bifurcata</taxon>
        <taxon>Gekkota</taxon>
        <taxon>Eublepharidae</taxon>
        <taxon>Eublepharinae</taxon>
        <taxon>Eublepharis</taxon>
    </lineage>
</organism>
<dbReference type="GO" id="GO:0000981">
    <property type="term" value="F:DNA-binding transcription factor activity, RNA polymerase II-specific"/>
    <property type="evidence" value="ECO:0007669"/>
    <property type="project" value="TreeGrafter"/>
</dbReference>
<dbReference type="FunFam" id="3.30.160.60:FF:000624">
    <property type="entry name" value="zinc finger protein 697"/>
    <property type="match status" value="1"/>
</dbReference>
<dbReference type="SUPFAM" id="SSF47353">
    <property type="entry name" value="Retrovirus capsid dimerization domain-like"/>
    <property type="match status" value="1"/>
</dbReference>
<dbReference type="RefSeq" id="XP_054831449.1">
    <property type="nucleotide sequence ID" value="XM_054975474.1"/>
</dbReference>
<dbReference type="PANTHER" id="PTHR24381">
    <property type="entry name" value="ZINC FINGER PROTEIN"/>
    <property type="match status" value="1"/>
</dbReference>
<dbReference type="FunFam" id="3.30.160.60:FF:000965">
    <property type="entry name" value="Neurotrophin receptor-interacting factor homolog"/>
    <property type="match status" value="1"/>
</dbReference>
<keyword evidence="17" id="KW-1185">Reference proteome</keyword>
<evidence type="ECO:0000256" key="12">
    <source>
        <dbReference type="PROSITE-ProRule" id="PRU00042"/>
    </source>
</evidence>
<gene>
    <name evidence="18" type="primary">LOC129327052</name>
</gene>
<feature type="domain" description="SCAN box" evidence="15">
    <location>
        <begin position="117"/>
        <end position="194"/>
    </location>
</feature>
<dbReference type="FunFam" id="3.30.160.60:FF:003072">
    <property type="match status" value="1"/>
</dbReference>
<keyword evidence="8" id="KW-0805">Transcription regulation</keyword>
<feature type="domain" description="C2H2-type" evidence="14">
    <location>
        <begin position="617"/>
        <end position="644"/>
    </location>
</feature>
<evidence type="ECO:0000256" key="13">
    <source>
        <dbReference type="SAM" id="MobiDB-lite"/>
    </source>
</evidence>
<feature type="domain" description="C2H2-type" evidence="14">
    <location>
        <begin position="785"/>
        <end position="807"/>
    </location>
</feature>
<dbReference type="PROSITE" id="PS50157">
    <property type="entry name" value="ZINC_FINGER_C2H2_2"/>
    <property type="match status" value="14"/>
</dbReference>
<dbReference type="Pfam" id="PF13912">
    <property type="entry name" value="zf-C2H2_6"/>
    <property type="match status" value="1"/>
</dbReference>
<feature type="domain" description="C2H2-type" evidence="14">
    <location>
        <begin position="533"/>
        <end position="560"/>
    </location>
</feature>
<evidence type="ECO:0000256" key="5">
    <source>
        <dbReference type="ARBA" id="ARBA00022737"/>
    </source>
</evidence>
<dbReference type="InterPro" id="IPR003309">
    <property type="entry name" value="SCAN_dom"/>
</dbReference>
<evidence type="ECO:0000256" key="2">
    <source>
        <dbReference type="ARBA" id="ARBA00004123"/>
    </source>
</evidence>
<feature type="domain" description="C2H2-type" evidence="14">
    <location>
        <begin position="673"/>
        <end position="700"/>
    </location>
</feature>
<evidence type="ECO:0000259" key="14">
    <source>
        <dbReference type="PROSITE" id="PS50157"/>
    </source>
</evidence>
<feature type="domain" description="C2H2-type" evidence="14">
    <location>
        <begin position="421"/>
        <end position="448"/>
    </location>
</feature>
<dbReference type="InterPro" id="IPR036236">
    <property type="entry name" value="Znf_C2H2_sf"/>
</dbReference>
<keyword evidence="9" id="KW-0238">DNA-binding</keyword>
<dbReference type="InterPro" id="IPR013087">
    <property type="entry name" value="Znf_C2H2_type"/>
</dbReference>
<feature type="domain" description="C2H2-type" evidence="14">
    <location>
        <begin position="449"/>
        <end position="476"/>
    </location>
</feature>
<keyword evidence="10" id="KW-0804">Transcription</keyword>
<dbReference type="FunFam" id="3.30.160.60:FF:002090">
    <property type="entry name" value="Zinc finger protein 473"/>
    <property type="match status" value="1"/>
</dbReference>
<evidence type="ECO:0000256" key="6">
    <source>
        <dbReference type="ARBA" id="ARBA00022771"/>
    </source>
</evidence>
<dbReference type="Gene3D" id="1.10.4020.10">
    <property type="entry name" value="DNA breaking-rejoining enzymes"/>
    <property type="match status" value="1"/>
</dbReference>
<dbReference type="Gene3D" id="3.30.160.60">
    <property type="entry name" value="Classic Zinc Finger"/>
    <property type="match status" value="14"/>
</dbReference>
<dbReference type="FunFam" id="3.30.160.60:FF:002343">
    <property type="entry name" value="Zinc finger protein 33A"/>
    <property type="match status" value="3"/>
</dbReference>
<dbReference type="GO" id="GO:0000977">
    <property type="term" value="F:RNA polymerase II transcription regulatory region sequence-specific DNA binding"/>
    <property type="evidence" value="ECO:0007669"/>
    <property type="project" value="TreeGrafter"/>
</dbReference>
<evidence type="ECO:0000256" key="7">
    <source>
        <dbReference type="ARBA" id="ARBA00022833"/>
    </source>
</evidence>
<feature type="domain" description="C2H2-type" evidence="14">
    <location>
        <begin position="477"/>
        <end position="504"/>
    </location>
</feature>
<keyword evidence="4" id="KW-0479">Metal-binding</keyword>
<dbReference type="SUPFAM" id="SSF109640">
    <property type="entry name" value="KRAB domain (Kruppel-associated box)"/>
    <property type="match status" value="1"/>
</dbReference>
<dbReference type="PROSITE" id="PS50804">
    <property type="entry name" value="SCAN_BOX"/>
    <property type="match status" value="1"/>
</dbReference>
<dbReference type="CDD" id="cd07936">
    <property type="entry name" value="SCAN"/>
    <property type="match status" value="1"/>
</dbReference>
<proteinExistence type="inferred from homology"/>
<dbReference type="GO" id="GO:0008270">
    <property type="term" value="F:zinc ion binding"/>
    <property type="evidence" value="ECO:0007669"/>
    <property type="project" value="UniProtKB-KW"/>
</dbReference>
<evidence type="ECO:0000256" key="11">
    <source>
        <dbReference type="ARBA" id="ARBA00023242"/>
    </source>
</evidence>
<feature type="domain" description="C2H2-type" evidence="14">
    <location>
        <begin position="561"/>
        <end position="588"/>
    </location>
</feature>
<protein>
    <submittedName>
        <fullName evidence="18">Zinc finger protein 723-like</fullName>
    </submittedName>
</protein>
<comment type="subcellular location">
    <subcellularLocation>
        <location evidence="2">Nucleus</location>
    </subcellularLocation>
</comment>
<dbReference type="FunFam" id="3.30.160.60:FF:000097">
    <property type="entry name" value="Zinc finger protein"/>
    <property type="match status" value="1"/>
</dbReference>
<dbReference type="Pfam" id="PF01352">
    <property type="entry name" value="KRAB"/>
    <property type="match status" value="1"/>
</dbReference>
<dbReference type="FunFam" id="3.30.160.60:FF:000478">
    <property type="entry name" value="Zinc finger protein 133"/>
    <property type="match status" value="1"/>
</dbReference>
<evidence type="ECO:0000256" key="10">
    <source>
        <dbReference type="ARBA" id="ARBA00023163"/>
    </source>
</evidence>
<evidence type="ECO:0000256" key="9">
    <source>
        <dbReference type="ARBA" id="ARBA00023125"/>
    </source>
</evidence>
<dbReference type="Gene3D" id="6.10.140.140">
    <property type="match status" value="1"/>
</dbReference>
<dbReference type="Pfam" id="PF00096">
    <property type="entry name" value="zf-C2H2"/>
    <property type="match status" value="13"/>
</dbReference>
<feature type="domain" description="C2H2-type" evidence="14">
    <location>
        <begin position="757"/>
        <end position="784"/>
    </location>
</feature>
<dbReference type="PANTHER" id="PTHR24381:SF436">
    <property type="entry name" value="ZINC FINGER PROTEIN 768"/>
    <property type="match status" value="1"/>
</dbReference>
<evidence type="ECO:0000313" key="18">
    <source>
        <dbReference type="RefSeq" id="XP_054831449.1"/>
    </source>
</evidence>
<dbReference type="GeneID" id="129327052"/>
<dbReference type="InterPro" id="IPR001909">
    <property type="entry name" value="KRAB"/>
</dbReference>
<dbReference type="Pfam" id="PF02023">
    <property type="entry name" value="SCAN"/>
    <property type="match status" value="1"/>
</dbReference>
<feature type="domain" description="C2H2-type" evidence="14">
    <location>
        <begin position="729"/>
        <end position="756"/>
    </location>
</feature>
<name>A0AA97J5E8_EUBMA</name>
<dbReference type="PROSITE" id="PS50805">
    <property type="entry name" value="KRAB"/>
    <property type="match status" value="1"/>
</dbReference>
<dbReference type="SMART" id="SM00431">
    <property type="entry name" value="SCAN"/>
    <property type="match status" value="1"/>
</dbReference>
<evidence type="ECO:0000256" key="1">
    <source>
        <dbReference type="ARBA" id="ARBA00003767"/>
    </source>
</evidence>
<dbReference type="FunFam" id="1.10.4020.10:FF:000005">
    <property type="entry name" value="Uncharacterized protein"/>
    <property type="match status" value="1"/>
</dbReference>
<feature type="compositionally biased region" description="Basic and acidic residues" evidence="13">
    <location>
        <begin position="341"/>
        <end position="357"/>
    </location>
</feature>
<evidence type="ECO:0000259" key="16">
    <source>
        <dbReference type="PROSITE" id="PS50805"/>
    </source>
</evidence>
<dbReference type="CDD" id="cd07765">
    <property type="entry name" value="KRAB_A-box"/>
    <property type="match status" value="1"/>
</dbReference>
<feature type="compositionally biased region" description="Polar residues" evidence="13">
    <location>
        <begin position="378"/>
        <end position="387"/>
    </location>
</feature>
<dbReference type="SUPFAM" id="SSF57667">
    <property type="entry name" value="beta-beta-alpha zinc fingers"/>
    <property type="match status" value="8"/>
</dbReference>
<keyword evidence="7" id="KW-0862">Zinc</keyword>
<keyword evidence="6 12" id="KW-0863">Zinc-finger</keyword>